<dbReference type="SUPFAM" id="SSF46774">
    <property type="entry name" value="ARID-like"/>
    <property type="match status" value="1"/>
</dbReference>
<dbReference type="OrthoDB" id="1938591at2759"/>
<protein>
    <recommendedName>
        <fullName evidence="1">ARID domain-containing protein</fullName>
    </recommendedName>
</protein>
<dbReference type="SMART" id="SM00501">
    <property type="entry name" value="BRIGHT"/>
    <property type="match status" value="1"/>
</dbReference>
<dbReference type="InParanoid" id="S8EUF1"/>
<dbReference type="EMBL" id="KE504285">
    <property type="protein sequence ID" value="EPS93290.1"/>
    <property type="molecule type" value="Genomic_DNA"/>
</dbReference>
<dbReference type="eggNOG" id="ENOG502QVXD">
    <property type="taxonomic scope" value="Eukaryota"/>
</dbReference>
<dbReference type="HOGENOM" id="CLU_156683_0_0_1"/>
<sequence>MQLPTDVRPDACPFAWPTMGVEIFRKAHQTYCQRNSVVVDQNMLQVEGRPVDLHALHTEVSDHGGCFWVSQNELWPVIAAKLGFVQIPGSDTGPAKSGPIVAQHVREIYLRFLHEFDDMFRSSIL</sequence>
<accession>S8EUF1</accession>
<reference evidence="2 3" key="1">
    <citation type="journal article" date="2012" name="Science">
        <title>The Paleozoic origin of enzymatic lignin decomposition reconstructed from 31 fungal genomes.</title>
        <authorList>
            <person name="Floudas D."/>
            <person name="Binder M."/>
            <person name="Riley R."/>
            <person name="Barry K."/>
            <person name="Blanchette R.A."/>
            <person name="Henrissat B."/>
            <person name="Martinez A.T."/>
            <person name="Otillar R."/>
            <person name="Spatafora J.W."/>
            <person name="Yadav J.S."/>
            <person name="Aerts A."/>
            <person name="Benoit I."/>
            <person name="Boyd A."/>
            <person name="Carlson A."/>
            <person name="Copeland A."/>
            <person name="Coutinho P.M."/>
            <person name="de Vries R.P."/>
            <person name="Ferreira P."/>
            <person name="Findley K."/>
            <person name="Foster B."/>
            <person name="Gaskell J."/>
            <person name="Glotzer D."/>
            <person name="Gorecki P."/>
            <person name="Heitman J."/>
            <person name="Hesse C."/>
            <person name="Hori C."/>
            <person name="Igarashi K."/>
            <person name="Jurgens J.A."/>
            <person name="Kallen N."/>
            <person name="Kersten P."/>
            <person name="Kohler A."/>
            <person name="Kuees U."/>
            <person name="Kumar T.K.A."/>
            <person name="Kuo A."/>
            <person name="LaButti K."/>
            <person name="Larrondo L.F."/>
            <person name="Lindquist E."/>
            <person name="Ling A."/>
            <person name="Lombard V."/>
            <person name="Lucas S."/>
            <person name="Lundell T."/>
            <person name="Martin R."/>
            <person name="McLaughlin D.J."/>
            <person name="Morgenstern I."/>
            <person name="Morin E."/>
            <person name="Murat C."/>
            <person name="Nagy L.G."/>
            <person name="Nolan M."/>
            <person name="Ohm R.A."/>
            <person name="Patyshakuliyeva A."/>
            <person name="Rokas A."/>
            <person name="Ruiz-Duenas F.J."/>
            <person name="Sabat G."/>
            <person name="Salamov A."/>
            <person name="Samejima M."/>
            <person name="Schmutz J."/>
            <person name="Slot J.C."/>
            <person name="St John F."/>
            <person name="Stenlid J."/>
            <person name="Sun H."/>
            <person name="Sun S."/>
            <person name="Syed K."/>
            <person name="Tsang A."/>
            <person name="Wiebenga A."/>
            <person name="Young D."/>
            <person name="Pisabarro A."/>
            <person name="Eastwood D.C."/>
            <person name="Martin F."/>
            <person name="Cullen D."/>
            <person name="Grigoriev I.V."/>
            <person name="Hibbett D.S."/>
        </authorList>
    </citation>
    <scope>NUCLEOTIDE SEQUENCE</scope>
    <source>
        <strain evidence="3">FP-58527</strain>
    </source>
</reference>
<dbReference type="SMART" id="SM01014">
    <property type="entry name" value="ARID"/>
    <property type="match status" value="1"/>
</dbReference>
<proteinExistence type="predicted"/>
<dbReference type="InterPro" id="IPR001606">
    <property type="entry name" value="ARID_dom"/>
</dbReference>
<dbReference type="CDD" id="cd16100">
    <property type="entry name" value="ARID"/>
    <property type="match status" value="1"/>
</dbReference>
<keyword evidence="3" id="KW-1185">Reference proteome</keyword>
<dbReference type="InterPro" id="IPR036431">
    <property type="entry name" value="ARID_dom_sf"/>
</dbReference>
<gene>
    <name evidence="2" type="ORF">FOMPIDRAFT_1136478</name>
</gene>
<dbReference type="Pfam" id="PF01388">
    <property type="entry name" value="ARID"/>
    <property type="match status" value="1"/>
</dbReference>
<feature type="non-terminal residue" evidence="2">
    <location>
        <position position="125"/>
    </location>
</feature>
<organism evidence="2 3">
    <name type="scientific">Fomitopsis schrenkii</name>
    <name type="common">Brown rot fungus</name>
    <dbReference type="NCBI Taxonomy" id="2126942"/>
    <lineage>
        <taxon>Eukaryota</taxon>
        <taxon>Fungi</taxon>
        <taxon>Dikarya</taxon>
        <taxon>Basidiomycota</taxon>
        <taxon>Agaricomycotina</taxon>
        <taxon>Agaricomycetes</taxon>
        <taxon>Polyporales</taxon>
        <taxon>Fomitopsis</taxon>
    </lineage>
</organism>
<dbReference type="PROSITE" id="PS51011">
    <property type="entry name" value="ARID"/>
    <property type="match status" value="1"/>
</dbReference>
<dbReference type="AlphaFoldDB" id="S8EUF1"/>
<dbReference type="STRING" id="743788.S8EUF1"/>
<feature type="domain" description="ARID" evidence="1">
    <location>
        <begin position="18"/>
        <end position="121"/>
    </location>
</feature>
<dbReference type="GO" id="GO:0003677">
    <property type="term" value="F:DNA binding"/>
    <property type="evidence" value="ECO:0007669"/>
    <property type="project" value="InterPro"/>
</dbReference>
<evidence type="ECO:0000313" key="2">
    <source>
        <dbReference type="EMBL" id="EPS93290.1"/>
    </source>
</evidence>
<dbReference type="Gene3D" id="1.10.150.60">
    <property type="entry name" value="ARID DNA-binding domain"/>
    <property type="match status" value="1"/>
</dbReference>
<dbReference type="Proteomes" id="UP000015241">
    <property type="component" value="Unassembled WGS sequence"/>
</dbReference>
<evidence type="ECO:0000313" key="3">
    <source>
        <dbReference type="Proteomes" id="UP000015241"/>
    </source>
</evidence>
<evidence type="ECO:0000259" key="1">
    <source>
        <dbReference type="PROSITE" id="PS51011"/>
    </source>
</evidence>
<name>S8EUF1_FOMSC</name>